<gene>
    <name evidence="4" type="ORF">PGLA1383_LOCUS14700</name>
</gene>
<evidence type="ECO:0000259" key="2">
    <source>
        <dbReference type="Pfam" id="PF00675"/>
    </source>
</evidence>
<dbReference type="InterPro" id="IPR011249">
    <property type="entry name" value="Metalloenz_LuxS/M16"/>
</dbReference>
<name>A0A813E7J6_POLGL</name>
<evidence type="ECO:0000259" key="3">
    <source>
        <dbReference type="Pfam" id="PF05193"/>
    </source>
</evidence>
<comment type="caution">
    <text evidence="4">The sequence shown here is derived from an EMBL/GenBank/DDBJ whole genome shotgun (WGS) entry which is preliminary data.</text>
</comment>
<feature type="region of interest" description="Disordered" evidence="1">
    <location>
        <begin position="365"/>
        <end position="415"/>
    </location>
</feature>
<accession>A0A813E7J6</accession>
<dbReference type="EMBL" id="CAJNNV010008430">
    <property type="protein sequence ID" value="CAE8596232.1"/>
    <property type="molecule type" value="Genomic_DNA"/>
</dbReference>
<evidence type="ECO:0000313" key="5">
    <source>
        <dbReference type="Proteomes" id="UP000654075"/>
    </source>
</evidence>
<organism evidence="4 5">
    <name type="scientific">Polarella glacialis</name>
    <name type="common">Dinoflagellate</name>
    <dbReference type="NCBI Taxonomy" id="89957"/>
    <lineage>
        <taxon>Eukaryota</taxon>
        <taxon>Sar</taxon>
        <taxon>Alveolata</taxon>
        <taxon>Dinophyceae</taxon>
        <taxon>Suessiales</taxon>
        <taxon>Suessiaceae</taxon>
        <taxon>Polarella</taxon>
    </lineage>
</organism>
<dbReference type="OrthoDB" id="952271at2759"/>
<dbReference type="AlphaFoldDB" id="A0A813E7J6"/>
<evidence type="ECO:0000313" key="4">
    <source>
        <dbReference type="EMBL" id="CAE8596232.1"/>
    </source>
</evidence>
<reference evidence="4" key="1">
    <citation type="submission" date="2021-02" db="EMBL/GenBank/DDBJ databases">
        <authorList>
            <person name="Dougan E. K."/>
            <person name="Rhodes N."/>
            <person name="Thang M."/>
            <person name="Chan C."/>
        </authorList>
    </citation>
    <scope>NUCLEOTIDE SEQUENCE</scope>
</reference>
<dbReference type="Gene3D" id="3.30.830.10">
    <property type="entry name" value="Metalloenzyme, LuxS/M16 peptidase-like"/>
    <property type="match status" value="4"/>
</dbReference>
<feature type="compositionally biased region" description="Acidic residues" evidence="1">
    <location>
        <begin position="385"/>
        <end position="414"/>
    </location>
</feature>
<proteinExistence type="predicted"/>
<feature type="domain" description="Peptidase M16 N-terminal" evidence="2">
    <location>
        <begin position="63"/>
        <end position="154"/>
    </location>
</feature>
<dbReference type="Pfam" id="PF00675">
    <property type="entry name" value="Peptidase_M16"/>
    <property type="match status" value="1"/>
</dbReference>
<dbReference type="InterPro" id="IPR011765">
    <property type="entry name" value="Pept_M16_N"/>
</dbReference>
<dbReference type="PANTHER" id="PTHR43016">
    <property type="entry name" value="PRESEQUENCE PROTEASE"/>
    <property type="match status" value="1"/>
</dbReference>
<dbReference type="PANTHER" id="PTHR43016:SF6">
    <property type="entry name" value="PEPTIDASE M16 N-TERMINAL DOMAIN-CONTAINING PROTEIN"/>
    <property type="match status" value="1"/>
</dbReference>
<dbReference type="GO" id="GO:0046872">
    <property type="term" value="F:metal ion binding"/>
    <property type="evidence" value="ECO:0007669"/>
    <property type="project" value="InterPro"/>
</dbReference>
<dbReference type="Pfam" id="PF05193">
    <property type="entry name" value="Peptidase_M16_C"/>
    <property type="match status" value="1"/>
</dbReference>
<sequence length="1105" mass="119413">MAPLGSENAERAKEWQQLDCVDSGHGLGDLSVKALVNTIHGTKVVLACLGGPLCSVNMFFATEASDDKGLPHCLEHLCFMGSQSYQRGYLDLLATRCGSEGPNAYTESDHTCYQFEAAGDKGMLAVLPVFIDHVLCPLLSEEAFLTEIYHVNGKGQRQGVVYSEMLGRVTDQEDMLDLELRKATFGEGTPYSYEHGGMPASIMKLTRKEVADYHKQVYTTDNLSIVVSGCFDEGQLLSVISASLSASVASGAGQTCVQRPFVSPLPSLPESCARRRSICFPSDDVSVGSVAYSHRLKGVSLSDVDLLAALDVISRYLVSLASSPLEQVFVQCSEPIASGVSCDVHLTADPHMTLEFHGVPFRASPQERAAAKRMGSPSQEKDGEGESDEEEDVQNDPEEGVDDDNDSDDEDEPDWFVGDGLLKLLVIELRRVRDALQSEEAQVLADMRRAVQKEIVSRRKAFEDGPSEFLCDAVGSNCIFDKYPCREKQNLLSALSGQGEVLSSLEARAGSWWAELLDCHLLEPLSATLVGLPGGTAEVRACPSSLLASKSERQEEIAEKENKKRLGAKKLKALQAVVDGAEEAGKIPLSSETRALFPPPASPAGVPDLRWEMKLMAESPQSPVEVLEVETSSAFSELRLSWKLDDSWTGLELRRYLPLFAELFCETNVSGEDYRKVVARLDHEMVDYSSEIGNGSDLFRVGSHPHLLTLQLSAEPEKAASLVNWAVELSHECDFPQDKVRATCRRMVADLKESMRDAENVLAQVITCALYSPMSPQVQCGAFSQKCFLESCSRDVAGTCLALKQLANAITKPGTACTAVVSGSSAEHRGSIVKPLQDAWRKRYAAARPGALNMSEWGAGSLPSTTPLLPLRHLVVGCAGSDTSHVQIRTVLPDPQVALDAKKSWTLRLLCEALSMMEGPLSQAVRGKGLAYGASVGFSPYDNAVVLELWECTNLRKGLEAALSVLRDAITGDGLSPFQLDNARGSLVFQLKGKRATPTDIVDAAVGSASRGLRSAAETEACESQLSAVTRDDVLAAHARYVLPLCDPSRSIACVVCEPAECKAKAKGLAACLGLKSSQVLVKETLADCYEIVDSRIRSCAKLAE</sequence>
<keyword evidence="5" id="KW-1185">Reference proteome</keyword>
<dbReference type="InterPro" id="IPR007863">
    <property type="entry name" value="Peptidase_M16_C"/>
</dbReference>
<dbReference type="FunFam" id="3.30.830.10:FF:000015">
    <property type="entry name" value="Putative zinc metalloprotease"/>
    <property type="match status" value="1"/>
</dbReference>
<dbReference type="SUPFAM" id="SSF63411">
    <property type="entry name" value="LuxS/MPP-like metallohydrolase"/>
    <property type="match status" value="3"/>
</dbReference>
<evidence type="ECO:0000256" key="1">
    <source>
        <dbReference type="SAM" id="MobiDB-lite"/>
    </source>
</evidence>
<dbReference type="Proteomes" id="UP000654075">
    <property type="component" value="Unassembled WGS sequence"/>
</dbReference>
<feature type="domain" description="Peptidase M16 C-terminal" evidence="3">
    <location>
        <begin position="204"/>
        <end position="348"/>
    </location>
</feature>
<protein>
    <submittedName>
        <fullName evidence="4">Uncharacterized protein</fullName>
    </submittedName>
</protein>